<dbReference type="PROSITE" id="PS51012">
    <property type="entry name" value="ABC_TM2"/>
    <property type="match status" value="1"/>
</dbReference>
<feature type="transmembrane region" description="Helical" evidence="5">
    <location>
        <begin position="80"/>
        <end position="99"/>
    </location>
</feature>
<proteinExistence type="inferred from homology"/>
<name>A0A433SEI8_9BURK</name>
<dbReference type="PIRSF" id="PIRSF006648">
    <property type="entry name" value="DrrB"/>
    <property type="match status" value="1"/>
</dbReference>
<dbReference type="RefSeq" id="WP_126978906.1">
    <property type="nucleotide sequence ID" value="NZ_CAWUGC010000014.1"/>
</dbReference>
<feature type="domain" description="ABC transmembrane type-2" evidence="6">
    <location>
        <begin position="19"/>
        <end position="248"/>
    </location>
</feature>
<feature type="transmembrane region" description="Helical" evidence="5">
    <location>
        <begin position="224"/>
        <end position="245"/>
    </location>
</feature>
<dbReference type="PRINTS" id="PR00164">
    <property type="entry name" value="ABC2TRNSPORT"/>
</dbReference>
<feature type="transmembrane region" description="Helical" evidence="5">
    <location>
        <begin position="111"/>
        <end position="131"/>
    </location>
</feature>
<evidence type="ECO:0000259" key="6">
    <source>
        <dbReference type="PROSITE" id="PS51012"/>
    </source>
</evidence>
<organism evidence="7 8">
    <name type="scientific">Saezia sanguinis</name>
    <dbReference type="NCBI Taxonomy" id="1965230"/>
    <lineage>
        <taxon>Bacteria</taxon>
        <taxon>Pseudomonadati</taxon>
        <taxon>Pseudomonadota</taxon>
        <taxon>Betaproteobacteria</taxon>
        <taxon>Burkholderiales</taxon>
        <taxon>Saeziaceae</taxon>
        <taxon>Saezia</taxon>
    </lineage>
</organism>
<evidence type="ECO:0000256" key="4">
    <source>
        <dbReference type="ARBA" id="ARBA00023136"/>
    </source>
</evidence>
<keyword evidence="2 5" id="KW-0812">Transmembrane</keyword>
<keyword evidence="5" id="KW-1003">Cell membrane</keyword>
<dbReference type="PANTHER" id="PTHR43332:SF1">
    <property type="entry name" value="TRANSPORT PERMEASE PROTEIN"/>
    <property type="match status" value="1"/>
</dbReference>
<dbReference type="GO" id="GO:0043190">
    <property type="term" value="C:ATP-binding cassette (ABC) transporter complex"/>
    <property type="evidence" value="ECO:0007669"/>
    <property type="project" value="InterPro"/>
</dbReference>
<keyword evidence="8" id="KW-1185">Reference proteome</keyword>
<evidence type="ECO:0000256" key="1">
    <source>
        <dbReference type="ARBA" id="ARBA00004141"/>
    </source>
</evidence>
<dbReference type="InterPro" id="IPR047817">
    <property type="entry name" value="ABC2_TM_bact-type"/>
</dbReference>
<dbReference type="InterPro" id="IPR000412">
    <property type="entry name" value="ABC_2_transport"/>
</dbReference>
<dbReference type="GO" id="GO:0140359">
    <property type="term" value="F:ABC-type transporter activity"/>
    <property type="evidence" value="ECO:0007669"/>
    <property type="project" value="InterPro"/>
</dbReference>
<dbReference type="InterPro" id="IPR013525">
    <property type="entry name" value="ABC2_TM"/>
</dbReference>
<comment type="caution">
    <text evidence="7">The sequence shown here is derived from an EMBL/GenBank/DDBJ whole genome shotgun (WGS) entry which is preliminary data.</text>
</comment>
<reference evidence="7 8" key="1">
    <citation type="submission" date="2018-01" db="EMBL/GenBank/DDBJ databases">
        <title>Saezia sanguinis gen. nov., sp. nov., in the order Burkholderiales isolated from human blood.</title>
        <authorList>
            <person name="Medina-Pascual M.J."/>
            <person name="Valdezate S."/>
            <person name="Monzon S."/>
            <person name="Cuesta I."/>
            <person name="Carrasco G."/>
            <person name="Villalon P."/>
            <person name="Saez-Nieto J.A."/>
        </authorList>
    </citation>
    <scope>NUCLEOTIDE SEQUENCE [LARGE SCALE GENOMIC DNA]</scope>
    <source>
        <strain evidence="7 8">CNM695-12</strain>
    </source>
</reference>
<dbReference type="AlphaFoldDB" id="A0A433SEI8"/>
<evidence type="ECO:0000256" key="2">
    <source>
        <dbReference type="ARBA" id="ARBA00022692"/>
    </source>
</evidence>
<feature type="transmembrane region" description="Helical" evidence="5">
    <location>
        <begin position="20"/>
        <end position="43"/>
    </location>
</feature>
<keyword evidence="4 5" id="KW-0472">Membrane</keyword>
<accession>A0A433SEI8</accession>
<dbReference type="PANTHER" id="PTHR43332">
    <property type="entry name" value="INNER MEMBRANE TRANSPORT PERMEASE YADH-RELATED"/>
    <property type="match status" value="1"/>
</dbReference>
<feature type="transmembrane region" description="Helical" evidence="5">
    <location>
        <begin position="55"/>
        <end position="74"/>
    </location>
</feature>
<dbReference type="EMBL" id="PQSP01000002">
    <property type="protein sequence ID" value="RUS67106.1"/>
    <property type="molecule type" value="Genomic_DNA"/>
</dbReference>
<dbReference type="OrthoDB" id="9804001at2"/>
<evidence type="ECO:0000313" key="8">
    <source>
        <dbReference type="Proteomes" id="UP000286947"/>
    </source>
</evidence>
<sequence length="253" mass="28054">MNWTGWQALLYKEVLRFWKVGFQTVVAPVLTALLYMLIFSHAMGDRIRVYEHVEYVAFLVPGLAMMSLLQNAFANTSSSLIQSKITGNLVFVLLTPLSYRDWFVGYVGAAVVRGVLVAVAIIAATAFVVVPQFSQPLWILVFGFLGAMLLGALGLIAGLWADKFDQLAAFQNFIIMPGTFLSGVFYSIPSLPPFWRAVSHANPFFYLIDGFRHGFFGVSDVSPWLSLSVVSVSTLVVMVIAMHLLRIGYKIRS</sequence>
<comment type="similarity">
    <text evidence="5">Belongs to the ABC-2 integral membrane protein family.</text>
</comment>
<dbReference type="Proteomes" id="UP000286947">
    <property type="component" value="Unassembled WGS sequence"/>
</dbReference>
<evidence type="ECO:0000256" key="3">
    <source>
        <dbReference type="ARBA" id="ARBA00022989"/>
    </source>
</evidence>
<feature type="transmembrane region" description="Helical" evidence="5">
    <location>
        <begin position="137"/>
        <end position="160"/>
    </location>
</feature>
<evidence type="ECO:0000313" key="7">
    <source>
        <dbReference type="EMBL" id="RUS67106.1"/>
    </source>
</evidence>
<comment type="subcellular location">
    <subcellularLocation>
        <location evidence="5">Cell inner membrane</location>
        <topology evidence="5">Multi-pass membrane protein</topology>
    </subcellularLocation>
    <subcellularLocation>
        <location evidence="1">Membrane</location>
        <topology evidence="1">Multi-pass membrane protein</topology>
    </subcellularLocation>
</comment>
<gene>
    <name evidence="7" type="primary">yadH</name>
    <name evidence="7" type="ORF">CUZ56_01045</name>
</gene>
<dbReference type="InterPro" id="IPR052522">
    <property type="entry name" value="ABC-2_transport_permease"/>
</dbReference>
<evidence type="ECO:0000256" key="5">
    <source>
        <dbReference type="RuleBase" id="RU361157"/>
    </source>
</evidence>
<keyword evidence="3 5" id="KW-1133">Transmembrane helix</keyword>
<feature type="transmembrane region" description="Helical" evidence="5">
    <location>
        <begin position="167"/>
        <end position="188"/>
    </location>
</feature>
<protein>
    <recommendedName>
        <fullName evidence="5">Transport permease protein</fullName>
    </recommendedName>
</protein>
<dbReference type="Pfam" id="PF01061">
    <property type="entry name" value="ABC2_membrane"/>
    <property type="match status" value="1"/>
</dbReference>
<keyword evidence="5" id="KW-0813">Transport</keyword>